<dbReference type="RefSeq" id="WP_317490746.1">
    <property type="nucleotide sequence ID" value="NZ_CP136051.1"/>
</dbReference>
<dbReference type="EMBL" id="CP136051">
    <property type="protein sequence ID" value="WOK08100.1"/>
    <property type="molecule type" value="Genomic_DNA"/>
</dbReference>
<feature type="domain" description="Beta-ketoacyl-[acyl-carrier-protein] synthase III C-terminal" evidence="3">
    <location>
        <begin position="245"/>
        <end position="330"/>
    </location>
</feature>
<dbReference type="PANTHER" id="PTHR34069:SF2">
    <property type="entry name" value="BETA-KETOACYL-[ACYL-CARRIER-PROTEIN] SYNTHASE III"/>
    <property type="match status" value="1"/>
</dbReference>
<evidence type="ECO:0000259" key="3">
    <source>
        <dbReference type="Pfam" id="PF08541"/>
    </source>
</evidence>
<keyword evidence="6" id="KW-1185">Reference proteome</keyword>
<reference evidence="5 6" key="1">
    <citation type="journal article" date="2023" name="Microbiol. Resour. Announc.">
        <title>Complete Genome Sequence of Imperialibacter roseus strain P4T.</title>
        <authorList>
            <person name="Tizabi D.R."/>
            <person name="Bachvaroff T."/>
            <person name="Hill R.T."/>
        </authorList>
    </citation>
    <scope>NUCLEOTIDE SEQUENCE [LARGE SCALE GENOMIC DNA]</scope>
    <source>
        <strain evidence="5 6">P4T</strain>
    </source>
</reference>
<evidence type="ECO:0000256" key="1">
    <source>
        <dbReference type="ARBA" id="ARBA00022679"/>
    </source>
</evidence>
<organism evidence="5 6">
    <name type="scientific">Imperialibacter roseus</name>
    <dbReference type="NCBI Taxonomy" id="1324217"/>
    <lineage>
        <taxon>Bacteria</taxon>
        <taxon>Pseudomonadati</taxon>
        <taxon>Bacteroidota</taxon>
        <taxon>Cytophagia</taxon>
        <taxon>Cytophagales</taxon>
        <taxon>Flammeovirgaceae</taxon>
        <taxon>Imperialibacter</taxon>
    </lineage>
</organism>
<protein>
    <submittedName>
        <fullName evidence="5">Ketoacyl-ACP synthase III</fullName>
    </submittedName>
</protein>
<dbReference type="Proteomes" id="UP001302349">
    <property type="component" value="Chromosome"/>
</dbReference>
<dbReference type="PANTHER" id="PTHR34069">
    <property type="entry name" value="3-OXOACYL-[ACYL-CARRIER-PROTEIN] SYNTHASE 3"/>
    <property type="match status" value="1"/>
</dbReference>
<dbReference type="Pfam" id="PF08545">
    <property type="entry name" value="ACP_syn_III"/>
    <property type="match status" value="1"/>
</dbReference>
<dbReference type="InterPro" id="IPR013751">
    <property type="entry name" value="ACP_syn_III_N"/>
</dbReference>
<sequence>MKVVRPFKIVGAGYCLPSKCVYSQEMEKELGLPIGWIYKYSGVKKRHIATTESNSWLGAEALKKAMRSARLQPEDLGCLIAASATFDYPLPNKASMIKHELGWHNTDLGCIDIDTTCLSFVTALDYASRLLNNSDCRHIAIVSAEIASKGLNPEHKETFSLFGDAAAAIIVSFDDNGESGLVKHSLVTYSEGAEHTIIRGGGNKFFFKDHPYDATLHSFSMEGKKLLKLAMQKVPEFTEKLFCQTGSSIGEVDLIIPHQASKSGLLLLNSLLDGKTDKVVNNLASYGNCIAASIPLALTEAIESGRLKRGDSCLLIGTAAGFSVGGLLFKF</sequence>
<dbReference type="InterPro" id="IPR013747">
    <property type="entry name" value="ACP_syn_III_C"/>
</dbReference>
<evidence type="ECO:0000259" key="4">
    <source>
        <dbReference type="Pfam" id="PF08545"/>
    </source>
</evidence>
<dbReference type="Pfam" id="PF08541">
    <property type="entry name" value="ACP_syn_III_C"/>
    <property type="match status" value="1"/>
</dbReference>
<dbReference type="CDD" id="cd00830">
    <property type="entry name" value="KAS_III"/>
    <property type="match status" value="1"/>
</dbReference>
<evidence type="ECO:0000313" key="6">
    <source>
        <dbReference type="Proteomes" id="UP001302349"/>
    </source>
</evidence>
<feature type="domain" description="Beta-ketoacyl-[acyl-carrier-protein] synthase III N-terminal" evidence="4">
    <location>
        <begin position="111"/>
        <end position="187"/>
    </location>
</feature>
<dbReference type="SUPFAM" id="SSF53901">
    <property type="entry name" value="Thiolase-like"/>
    <property type="match status" value="1"/>
</dbReference>
<accession>A0ABZ0ISU9</accession>
<dbReference type="InterPro" id="IPR016039">
    <property type="entry name" value="Thiolase-like"/>
</dbReference>
<proteinExistence type="predicted"/>
<keyword evidence="2" id="KW-0012">Acyltransferase</keyword>
<keyword evidence="1" id="KW-0808">Transferase</keyword>
<dbReference type="Gene3D" id="3.40.47.10">
    <property type="match status" value="1"/>
</dbReference>
<evidence type="ECO:0000313" key="5">
    <source>
        <dbReference type="EMBL" id="WOK08100.1"/>
    </source>
</evidence>
<name>A0ABZ0ISU9_9BACT</name>
<evidence type="ECO:0000256" key="2">
    <source>
        <dbReference type="ARBA" id="ARBA00023315"/>
    </source>
</evidence>
<gene>
    <name evidence="5" type="ORF">RT717_05565</name>
</gene>